<dbReference type="Pfam" id="PF01603">
    <property type="entry name" value="B56"/>
    <property type="match status" value="1"/>
</dbReference>
<evidence type="ECO:0000256" key="1">
    <source>
        <dbReference type="SAM" id="MobiDB-lite"/>
    </source>
</evidence>
<dbReference type="FunFam" id="1.25.10.10:FF:000353">
    <property type="entry name" value="Serine/threonine-protein phosphatase 2A 56 kDa regulatory subunit"/>
    <property type="match status" value="1"/>
</dbReference>
<reference evidence="2 3" key="1">
    <citation type="submission" date="2020-12" db="EMBL/GenBank/DDBJ databases">
        <title>Metabolic potential, ecology and presence of endohyphal bacteria is reflected in genomic diversity of Mucoromycotina.</title>
        <authorList>
            <person name="Muszewska A."/>
            <person name="Okrasinska A."/>
            <person name="Steczkiewicz K."/>
            <person name="Drgas O."/>
            <person name="Orlowska M."/>
            <person name="Perlinska-Lenart U."/>
            <person name="Aleksandrzak-Piekarczyk T."/>
            <person name="Szatraj K."/>
            <person name="Zielenkiewicz U."/>
            <person name="Pilsyk S."/>
            <person name="Malc E."/>
            <person name="Mieczkowski P."/>
            <person name="Kruszewska J.S."/>
            <person name="Biernat P."/>
            <person name="Pawlowska J."/>
        </authorList>
    </citation>
    <scope>NUCLEOTIDE SEQUENCE [LARGE SCALE GENOMIC DNA]</scope>
    <source>
        <strain evidence="2 3">CBS 142.35</strain>
    </source>
</reference>
<dbReference type="AlphaFoldDB" id="A0A8H7SA56"/>
<dbReference type="OrthoDB" id="10264446at2759"/>
<dbReference type="Proteomes" id="UP000646827">
    <property type="component" value="Unassembled WGS sequence"/>
</dbReference>
<dbReference type="InterPro" id="IPR016024">
    <property type="entry name" value="ARM-type_fold"/>
</dbReference>
<dbReference type="SUPFAM" id="SSF48371">
    <property type="entry name" value="ARM repeat"/>
    <property type="match status" value="1"/>
</dbReference>
<feature type="compositionally biased region" description="Polar residues" evidence="1">
    <location>
        <begin position="31"/>
        <end position="40"/>
    </location>
</feature>
<feature type="non-terminal residue" evidence="2">
    <location>
        <position position="1"/>
    </location>
</feature>
<dbReference type="InterPro" id="IPR011989">
    <property type="entry name" value="ARM-like"/>
</dbReference>
<organism evidence="2 3">
    <name type="scientific">Circinella minor</name>
    <dbReference type="NCBI Taxonomy" id="1195481"/>
    <lineage>
        <taxon>Eukaryota</taxon>
        <taxon>Fungi</taxon>
        <taxon>Fungi incertae sedis</taxon>
        <taxon>Mucoromycota</taxon>
        <taxon>Mucoromycotina</taxon>
        <taxon>Mucoromycetes</taxon>
        <taxon>Mucorales</taxon>
        <taxon>Lichtheimiaceae</taxon>
        <taxon>Circinella</taxon>
    </lineage>
</organism>
<evidence type="ECO:0000313" key="2">
    <source>
        <dbReference type="EMBL" id="KAG2225587.1"/>
    </source>
</evidence>
<comment type="caution">
    <text evidence="2">The sequence shown here is derived from an EMBL/GenBank/DDBJ whole genome shotgun (WGS) entry which is preliminary data.</text>
</comment>
<name>A0A8H7SA56_9FUNG</name>
<dbReference type="GO" id="GO:0000159">
    <property type="term" value="C:protein phosphatase type 2A complex"/>
    <property type="evidence" value="ECO:0007669"/>
    <property type="project" value="InterPro"/>
</dbReference>
<protein>
    <recommendedName>
        <fullName evidence="4">Protein phosphatase 2A regulatory B subunit</fullName>
    </recommendedName>
</protein>
<dbReference type="GO" id="GO:0019888">
    <property type="term" value="F:protein phosphatase regulator activity"/>
    <property type="evidence" value="ECO:0007669"/>
    <property type="project" value="InterPro"/>
</dbReference>
<dbReference type="PANTHER" id="PTHR10257:SF3">
    <property type="entry name" value="SERINE_THREONINE-PROTEIN PHOSPHATASE 2A 56 KDA REGULATORY SUBUNIT GAMMA ISOFORM"/>
    <property type="match status" value="1"/>
</dbReference>
<dbReference type="PIRSF" id="PIRSF028043">
    <property type="entry name" value="PP2A_B56"/>
    <property type="match status" value="1"/>
</dbReference>
<dbReference type="Gene3D" id="1.25.10.10">
    <property type="entry name" value="Leucine-rich Repeat Variant"/>
    <property type="match status" value="1"/>
</dbReference>
<dbReference type="InterPro" id="IPR002554">
    <property type="entry name" value="PP2A_B56"/>
</dbReference>
<dbReference type="GO" id="GO:0007165">
    <property type="term" value="P:signal transduction"/>
    <property type="evidence" value="ECO:0007669"/>
    <property type="project" value="InterPro"/>
</dbReference>
<keyword evidence="3" id="KW-1185">Reference proteome</keyword>
<sequence length="500" mass="58484">FTGGSIATPFQLQSQQRSSLITNEILSNVNNESAAQQQQQHHPEDLVQPQGLSSISDNNNNIISNITTMIPPMMSRSTPKDTIIVQKIPRRQKSSKYYIYQKVELEKYPNFHEVPPVQRHELFIRKLAQCQILFDFNDPSSDLKNKEIKRSALQEILEYVSSTRDVINETIYINITRMFAINLFRTIPPPQISLGQESFDLELDDFALETSWPHIQLVYEIFLKFLESPDFNIQIAKKHIDQKFVIQLLELFDTEDPRERELLKTILHRVYGKFLNLRAFIRRSINHIFFQYIYETERFNGIAELLEILGSIINGFALPLKEEHKTFLSRVLIPLHKPSNLAVYHPQLDYCVVQFLEKDSTLTTEIILGILRYWPKVNSAKEIILLNELENILEVSNPMELSKVIKPLFQRIARCVSSIHFQVAERTLYYWSNNHIVTLINSNIDIVMPILFSSLYNHAKSHWNRTIQSLVYSALKMFMEVDPVLFDECAQKFRHDEEEE</sequence>
<evidence type="ECO:0000313" key="3">
    <source>
        <dbReference type="Proteomes" id="UP000646827"/>
    </source>
</evidence>
<proteinExistence type="predicted"/>
<dbReference type="EMBL" id="JAEPRB010000026">
    <property type="protein sequence ID" value="KAG2225587.1"/>
    <property type="molecule type" value="Genomic_DNA"/>
</dbReference>
<gene>
    <name evidence="2" type="ORF">INT45_013698</name>
</gene>
<feature type="region of interest" description="Disordered" evidence="1">
    <location>
        <begin position="31"/>
        <end position="58"/>
    </location>
</feature>
<dbReference type="PANTHER" id="PTHR10257">
    <property type="entry name" value="SERINE/THREONINE PROTEIN PHOSPHATASE 2A PP2A REGULATORY SUBUNIT B"/>
    <property type="match status" value="1"/>
</dbReference>
<evidence type="ECO:0008006" key="4">
    <source>
        <dbReference type="Google" id="ProtNLM"/>
    </source>
</evidence>
<accession>A0A8H7SA56</accession>